<evidence type="ECO:0000313" key="4">
    <source>
        <dbReference type="Proteomes" id="UP000673394"/>
    </source>
</evidence>
<reference evidence="3 4" key="1">
    <citation type="submission" date="2021-04" db="EMBL/GenBank/DDBJ databases">
        <title>Paenibacillus sp. DLE-14 whole genome sequence.</title>
        <authorList>
            <person name="Ham Y.J."/>
        </authorList>
    </citation>
    <scope>NUCLEOTIDE SEQUENCE [LARGE SCALE GENOMIC DNA]</scope>
    <source>
        <strain evidence="3 4">DLE-14</strain>
    </source>
</reference>
<dbReference type="Pfam" id="PF00395">
    <property type="entry name" value="SLH"/>
    <property type="match status" value="3"/>
</dbReference>
<comment type="caution">
    <text evidence="3">The sequence shown here is derived from an EMBL/GenBank/DDBJ whole genome shotgun (WGS) entry which is preliminary data.</text>
</comment>
<dbReference type="PROSITE" id="PS51272">
    <property type="entry name" value="SLH"/>
    <property type="match status" value="3"/>
</dbReference>
<dbReference type="InterPro" id="IPR001119">
    <property type="entry name" value="SLH_dom"/>
</dbReference>
<feature type="signal peptide" evidence="1">
    <location>
        <begin position="1"/>
        <end position="29"/>
    </location>
</feature>
<dbReference type="PANTHER" id="PTHR43308">
    <property type="entry name" value="OUTER MEMBRANE PROTEIN ALPHA-RELATED"/>
    <property type="match status" value="1"/>
</dbReference>
<protein>
    <submittedName>
        <fullName evidence="3">S-layer homology domain-containing protein</fullName>
    </submittedName>
</protein>
<dbReference type="PANTHER" id="PTHR43308:SF5">
    <property type="entry name" value="S-LAYER PROTEIN _ PEPTIDOGLYCAN ENDO-BETA-N-ACETYLGLUCOSAMINIDASE"/>
    <property type="match status" value="1"/>
</dbReference>
<feature type="domain" description="SLH" evidence="2">
    <location>
        <begin position="396"/>
        <end position="454"/>
    </location>
</feature>
<gene>
    <name evidence="3" type="ORF">I8J30_06025</name>
</gene>
<evidence type="ECO:0000256" key="1">
    <source>
        <dbReference type="SAM" id="SignalP"/>
    </source>
</evidence>
<feature type="domain" description="SLH" evidence="2">
    <location>
        <begin position="332"/>
        <end position="395"/>
    </location>
</feature>
<proteinExistence type="predicted"/>
<accession>A0ABS5C8D5</accession>
<feature type="chain" id="PRO_5047330090" evidence="1">
    <location>
        <begin position="30"/>
        <end position="514"/>
    </location>
</feature>
<evidence type="ECO:0000259" key="2">
    <source>
        <dbReference type="PROSITE" id="PS51272"/>
    </source>
</evidence>
<dbReference type="Proteomes" id="UP000673394">
    <property type="component" value="Unassembled WGS sequence"/>
</dbReference>
<feature type="domain" description="SLH" evidence="2">
    <location>
        <begin position="459"/>
        <end position="514"/>
    </location>
</feature>
<dbReference type="RefSeq" id="WP_210656363.1">
    <property type="nucleotide sequence ID" value="NZ_JAGKSP010000002.1"/>
</dbReference>
<keyword evidence="1" id="KW-0732">Signal</keyword>
<sequence length="514" mass="53152">MKRNAILLTALSLSLGLAVPAAAPLAAYAESSIPQAAGTTIDAVTTVFAGGSVPISGTTNAAEVIIKVISPDSTILFFDIVKAADGRYSASFQLSGNAAAGSSYQIIAGQGTDVSTKTFTVASNGNGIPAAPPANTDEPPTPDGVTTVHFELSDVAAAANGVATLDASEVASAKSDIRIPASVMQTIEDNSFRILLPNGTVTLPKEVLNALSVLAGSDKEASLSLQFSSLTSSEAASAVVKLGDAGAGLTPQGQVIELTLGIAFKDGSVKKLSSFTKPVTLQLQLAASADARLTGIYYLSDLGGVEYIGGTLKGNTLTAEIGHFSQYGVFSYTKKFADVPTTHWAADVIEELTAKHVVQGISTDSFGPKAKVTRAEFVTMLVRALGLKATSTAPFTDVNADSWYADATAAAYENDITSGTSAGKFEPNKPITREEMALMITRVYEKQHGQATSGSAADIDAFQDKNAISSWAKEAVEAAVHAGLLVGSDHLFSPRSNTTRAEAAQALYNLLFRA</sequence>
<evidence type="ECO:0000313" key="3">
    <source>
        <dbReference type="EMBL" id="MBP3962264.1"/>
    </source>
</evidence>
<name>A0ABS5C8D5_9BACL</name>
<keyword evidence="4" id="KW-1185">Reference proteome</keyword>
<dbReference type="InterPro" id="IPR051465">
    <property type="entry name" value="Cell_Envelope_Struct_Comp"/>
</dbReference>
<dbReference type="EMBL" id="JAGKSP010000002">
    <property type="protein sequence ID" value="MBP3962264.1"/>
    <property type="molecule type" value="Genomic_DNA"/>
</dbReference>
<organism evidence="3 4">
    <name type="scientific">Paenibacillus lignilyticus</name>
    <dbReference type="NCBI Taxonomy" id="1172615"/>
    <lineage>
        <taxon>Bacteria</taxon>
        <taxon>Bacillati</taxon>
        <taxon>Bacillota</taxon>
        <taxon>Bacilli</taxon>
        <taxon>Bacillales</taxon>
        <taxon>Paenibacillaceae</taxon>
        <taxon>Paenibacillus</taxon>
    </lineage>
</organism>